<reference evidence="1 2" key="1">
    <citation type="submission" date="2023-01" db="EMBL/GenBank/DDBJ databases">
        <title>Cultivation and genomic characterization of new, ubiquitous marine nitrite-oxidizing bacteria from the Nitrospirales.</title>
        <authorList>
            <person name="Mueller A.J."/>
            <person name="Daebeler A."/>
            <person name="Herbold C.W."/>
            <person name="Kirkegaard R.H."/>
            <person name="Daims H."/>
        </authorList>
    </citation>
    <scope>NUCLEOTIDE SEQUENCE [LARGE SCALE GENOMIC DNA]</scope>
    <source>
        <strain evidence="1 2">DK</strain>
    </source>
</reference>
<accession>A0AA96GFG9</accession>
<organism evidence="1 2">
    <name type="scientific">Candidatus Nitrospira neomarina</name>
    <dbReference type="NCBI Taxonomy" id="3020899"/>
    <lineage>
        <taxon>Bacteria</taxon>
        <taxon>Pseudomonadati</taxon>
        <taxon>Nitrospirota</taxon>
        <taxon>Nitrospiria</taxon>
        <taxon>Nitrospirales</taxon>
        <taxon>Nitrospiraceae</taxon>
        <taxon>Nitrospira</taxon>
    </lineage>
</organism>
<keyword evidence="2" id="KW-1185">Reference proteome</keyword>
<name>A0AA96GFG9_9BACT</name>
<dbReference type="RefSeq" id="WP_312743362.1">
    <property type="nucleotide sequence ID" value="NZ_CP116968.1"/>
</dbReference>
<sequence>MRISSLTQFLEKLSPAPLVIMILVATAFSVPLVGYAQDPYPSQFIAFFNAKECPGGWTPTGNTLDRVTGRFLVPVMPNGTTQDQVETALASGENRTHTHSFSSSITLPSTYIYGADGCCDDSQTSEGNYTFGGTTAASTSEVPYVQLLVCMKSNEPPGSGDIPTGVLMFTAGLDCPSGWTQPAATQGRFMVGLPAGGSPFATFGGDPLAPHENRTHAHSFSGSFTPGSKSLIQFMIWKAWGYGHSGTQNYSGVSGTASTGLPYMQILQCEKS</sequence>
<protein>
    <recommendedName>
        <fullName evidence="3">Phage tail collar domain-containing protein</fullName>
    </recommendedName>
</protein>
<evidence type="ECO:0000313" key="2">
    <source>
        <dbReference type="Proteomes" id="UP001302494"/>
    </source>
</evidence>
<proteinExistence type="predicted"/>
<dbReference type="Proteomes" id="UP001302494">
    <property type="component" value="Chromosome"/>
</dbReference>
<dbReference type="AlphaFoldDB" id="A0AA96GFG9"/>
<gene>
    <name evidence="1" type="ORF">PQG83_16525</name>
</gene>
<evidence type="ECO:0008006" key="3">
    <source>
        <dbReference type="Google" id="ProtNLM"/>
    </source>
</evidence>
<dbReference type="EMBL" id="CP116968">
    <property type="protein sequence ID" value="WNM61344.1"/>
    <property type="molecule type" value="Genomic_DNA"/>
</dbReference>
<dbReference type="KEGG" id="nneo:PQG83_16525"/>
<evidence type="ECO:0000313" key="1">
    <source>
        <dbReference type="EMBL" id="WNM61344.1"/>
    </source>
</evidence>